<dbReference type="GO" id="GO:0005737">
    <property type="term" value="C:cytoplasm"/>
    <property type="evidence" value="ECO:0007669"/>
    <property type="project" value="TreeGrafter"/>
</dbReference>
<evidence type="ECO:0000256" key="2">
    <source>
        <dbReference type="ARBA" id="ARBA00012423"/>
    </source>
</evidence>
<dbReference type="Gene3D" id="3.40.50.1820">
    <property type="entry name" value="alpha/beta hydrolase"/>
    <property type="match status" value="1"/>
</dbReference>
<dbReference type="Pfam" id="PF02230">
    <property type="entry name" value="Abhydrolase_2"/>
    <property type="match status" value="1"/>
</dbReference>
<evidence type="ECO:0000313" key="5">
    <source>
        <dbReference type="Proteomes" id="UP000242188"/>
    </source>
</evidence>
<dbReference type="GO" id="GO:0052689">
    <property type="term" value="F:carboxylic ester hydrolase activity"/>
    <property type="evidence" value="ECO:0007669"/>
    <property type="project" value="TreeGrafter"/>
</dbReference>
<name>A0A210Q2W9_MIZYE</name>
<dbReference type="InterPro" id="IPR050565">
    <property type="entry name" value="LYPA1-2/EST-like"/>
</dbReference>
<comment type="caution">
    <text evidence="4">The sequence shown here is derived from an EMBL/GenBank/DDBJ whole genome shotgun (WGS) entry which is preliminary data.</text>
</comment>
<evidence type="ECO:0000256" key="1">
    <source>
        <dbReference type="ARBA" id="ARBA00006499"/>
    </source>
</evidence>
<feature type="domain" description="Phospholipase/carboxylesterase/thioesterase" evidence="3">
    <location>
        <begin position="2"/>
        <end position="189"/>
    </location>
</feature>
<keyword evidence="5" id="KW-1185">Reference proteome</keyword>
<accession>A0A210Q2W9</accession>
<dbReference type="OrthoDB" id="2418081at2759"/>
<sequence>MIFLHGLGDTGHGWAQGFGQLNLSHVKCVCPTSQTRKVTLNGGMPMPSWFDIFGLDPKARQDEEGIRKASQELKDLIKEEAKYISTEKIFIGGFSQGGAVALYTALTSDSQLAGLIGLSTWLPLHDKFISNDIGKSKHLKDLNMFQGHGKADPMVPYTWGEMTSKILKANVKSVTFKSYDDMGHSSCAQIQAHNTGS</sequence>
<dbReference type="InterPro" id="IPR003140">
    <property type="entry name" value="PLipase/COase/thioEstase"/>
</dbReference>
<dbReference type="SUPFAM" id="SSF53474">
    <property type="entry name" value="alpha/beta-Hydrolases"/>
    <property type="match status" value="1"/>
</dbReference>
<dbReference type="InterPro" id="IPR029058">
    <property type="entry name" value="AB_hydrolase_fold"/>
</dbReference>
<dbReference type="AlphaFoldDB" id="A0A210Q2W9"/>
<protein>
    <recommendedName>
        <fullName evidence="2">palmitoyl-protein hydrolase</fullName>
        <ecNumber evidence="2">3.1.2.22</ecNumber>
    </recommendedName>
</protein>
<dbReference type="Proteomes" id="UP000242188">
    <property type="component" value="Unassembled WGS sequence"/>
</dbReference>
<dbReference type="EMBL" id="NEDP02005174">
    <property type="protein sequence ID" value="OWF43055.1"/>
    <property type="molecule type" value="Genomic_DNA"/>
</dbReference>
<organism evidence="4 5">
    <name type="scientific">Mizuhopecten yessoensis</name>
    <name type="common">Japanese scallop</name>
    <name type="synonym">Patinopecten yessoensis</name>
    <dbReference type="NCBI Taxonomy" id="6573"/>
    <lineage>
        <taxon>Eukaryota</taxon>
        <taxon>Metazoa</taxon>
        <taxon>Spiralia</taxon>
        <taxon>Lophotrochozoa</taxon>
        <taxon>Mollusca</taxon>
        <taxon>Bivalvia</taxon>
        <taxon>Autobranchia</taxon>
        <taxon>Pteriomorphia</taxon>
        <taxon>Pectinida</taxon>
        <taxon>Pectinoidea</taxon>
        <taxon>Pectinidae</taxon>
        <taxon>Mizuhopecten</taxon>
    </lineage>
</organism>
<proteinExistence type="inferred from homology"/>
<dbReference type="PANTHER" id="PTHR10655:SF68">
    <property type="entry name" value="PALMITOYL-PROTEIN HYDROLASE"/>
    <property type="match status" value="1"/>
</dbReference>
<evidence type="ECO:0000259" key="3">
    <source>
        <dbReference type="Pfam" id="PF02230"/>
    </source>
</evidence>
<dbReference type="PANTHER" id="PTHR10655">
    <property type="entry name" value="LYSOPHOSPHOLIPASE-RELATED"/>
    <property type="match status" value="1"/>
</dbReference>
<comment type="similarity">
    <text evidence="1">Belongs to the AB hydrolase superfamily. AB hydrolase 2 family.</text>
</comment>
<gene>
    <name evidence="4" type="ORF">KP79_PYT08552</name>
</gene>
<dbReference type="GO" id="GO:0008474">
    <property type="term" value="F:palmitoyl-(protein) hydrolase activity"/>
    <property type="evidence" value="ECO:0007669"/>
    <property type="project" value="UniProtKB-EC"/>
</dbReference>
<dbReference type="STRING" id="6573.A0A210Q2W9"/>
<evidence type="ECO:0000313" key="4">
    <source>
        <dbReference type="EMBL" id="OWF43055.1"/>
    </source>
</evidence>
<reference evidence="4 5" key="1">
    <citation type="journal article" date="2017" name="Nat. Ecol. Evol.">
        <title>Scallop genome provides insights into evolution of bilaterian karyotype and development.</title>
        <authorList>
            <person name="Wang S."/>
            <person name="Zhang J."/>
            <person name="Jiao W."/>
            <person name="Li J."/>
            <person name="Xun X."/>
            <person name="Sun Y."/>
            <person name="Guo X."/>
            <person name="Huan P."/>
            <person name="Dong B."/>
            <person name="Zhang L."/>
            <person name="Hu X."/>
            <person name="Sun X."/>
            <person name="Wang J."/>
            <person name="Zhao C."/>
            <person name="Wang Y."/>
            <person name="Wang D."/>
            <person name="Huang X."/>
            <person name="Wang R."/>
            <person name="Lv J."/>
            <person name="Li Y."/>
            <person name="Zhang Z."/>
            <person name="Liu B."/>
            <person name="Lu W."/>
            <person name="Hui Y."/>
            <person name="Liang J."/>
            <person name="Zhou Z."/>
            <person name="Hou R."/>
            <person name="Li X."/>
            <person name="Liu Y."/>
            <person name="Li H."/>
            <person name="Ning X."/>
            <person name="Lin Y."/>
            <person name="Zhao L."/>
            <person name="Xing Q."/>
            <person name="Dou J."/>
            <person name="Li Y."/>
            <person name="Mao J."/>
            <person name="Guo H."/>
            <person name="Dou H."/>
            <person name="Li T."/>
            <person name="Mu C."/>
            <person name="Jiang W."/>
            <person name="Fu Q."/>
            <person name="Fu X."/>
            <person name="Miao Y."/>
            <person name="Liu J."/>
            <person name="Yu Q."/>
            <person name="Li R."/>
            <person name="Liao H."/>
            <person name="Li X."/>
            <person name="Kong Y."/>
            <person name="Jiang Z."/>
            <person name="Chourrout D."/>
            <person name="Li R."/>
            <person name="Bao Z."/>
        </authorList>
    </citation>
    <scope>NUCLEOTIDE SEQUENCE [LARGE SCALE GENOMIC DNA]</scope>
    <source>
        <strain evidence="4 5">PY_sf001</strain>
    </source>
</reference>
<dbReference type="EC" id="3.1.2.22" evidence="2"/>